<dbReference type="AlphaFoldDB" id="A0A1G8QCZ1"/>
<protein>
    <submittedName>
        <fullName evidence="2">Tellurite resistance protein TehB</fullName>
    </submittedName>
</protein>
<evidence type="ECO:0000313" key="2">
    <source>
        <dbReference type="EMBL" id="SDJ02561.1"/>
    </source>
</evidence>
<dbReference type="Gene3D" id="3.40.50.150">
    <property type="entry name" value="Vaccinia Virus protein VP39"/>
    <property type="match status" value="1"/>
</dbReference>
<dbReference type="EMBL" id="FNEM01000004">
    <property type="protein sequence ID" value="SDJ02561.1"/>
    <property type="molecule type" value="Genomic_DNA"/>
</dbReference>
<gene>
    <name evidence="2" type="ORF">SAMN04488540_104258</name>
</gene>
<dbReference type="InterPro" id="IPR015985">
    <property type="entry name" value="TehB-like_dom"/>
</dbReference>
<reference evidence="3" key="1">
    <citation type="submission" date="2016-10" db="EMBL/GenBank/DDBJ databases">
        <authorList>
            <person name="Varghese N."/>
            <person name="Submissions S."/>
        </authorList>
    </citation>
    <scope>NUCLEOTIDE SEQUENCE [LARGE SCALE GENOMIC DNA]</scope>
    <source>
        <strain evidence="3">DSM 23317</strain>
    </source>
</reference>
<dbReference type="Proteomes" id="UP000199527">
    <property type="component" value="Unassembled WGS sequence"/>
</dbReference>
<dbReference type="Pfam" id="PF03848">
    <property type="entry name" value="TehB"/>
    <property type="match status" value="1"/>
</dbReference>
<dbReference type="CDD" id="cd02440">
    <property type="entry name" value="AdoMet_MTases"/>
    <property type="match status" value="1"/>
</dbReference>
<evidence type="ECO:0000259" key="1">
    <source>
        <dbReference type="Pfam" id="PF03848"/>
    </source>
</evidence>
<dbReference type="RefSeq" id="WP_176819224.1">
    <property type="nucleotide sequence ID" value="NZ_FNEM01000004.1"/>
</dbReference>
<feature type="domain" description="Tellurite resistance methyltransferase TehB-like" evidence="1">
    <location>
        <begin position="21"/>
        <end position="80"/>
    </location>
</feature>
<accession>A0A1G8QCZ1</accession>
<name>A0A1G8QCZ1_9GAMM</name>
<dbReference type="SUPFAM" id="SSF53335">
    <property type="entry name" value="S-adenosyl-L-methionine-dependent methyltransferases"/>
    <property type="match status" value="1"/>
</dbReference>
<sequence>MHSSHSPSTFLVKHHTLFDSLPPGPVLDLACGYGRNALFLARKGIPVWCADRNPEALAAIAAVAEVERLPIVCWQLDLEQPGSLPLAGRQFAAIVVCNYLHRPLMPALKASLLPQGVIFYETFLSQQAQIGKPSNPDFLLQPGELKQHFASLQPLHYVEGEHRQPHRYSAQLIARK</sequence>
<evidence type="ECO:0000313" key="3">
    <source>
        <dbReference type="Proteomes" id="UP000199527"/>
    </source>
</evidence>
<keyword evidence="3" id="KW-1185">Reference proteome</keyword>
<proteinExistence type="predicted"/>
<organism evidence="2 3">
    <name type="scientific">Ferrimonas sediminum</name>
    <dbReference type="NCBI Taxonomy" id="718193"/>
    <lineage>
        <taxon>Bacteria</taxon>
        <taxon>Pseudomonadati</taxon>
        <taxon>Pseudomonadota</taxon>
        <taxon>Gammaproteobacteria</taxon>
        <taxon>Alteromonadales</taxon>
        <taxon>Ferrimonadaceae</taxon>
        <taxon>Ferrimonas</taxon>
    </lineage>
</organism>
<dbReference type="InterPro" id="IPR029063">
    <property type="entry name" value="SAM-dependent_MTases_sf"/>
</dbReference>